<keyword evidence="1" id="KW-0175">Coiled coil</keyword>
<feature type="signal peptide" evidence="2">
    <location>
        <begin position="1"/>
        <end position="18"/>
    </location>
</feature>
<proteinExistence type="predicted"/>
<accession>A0ABV2TFV0</accession>
<keyword evidence="4" id="KW-1185">Reference proteome</keyword>
<dbReference type="EMBL" id="JBEXAC010000004">
    <property type="protein sequence ID" value="MET7001542.1"/>
    <property type="molecule type" value="Genomic_DNA"/>
</dbReference>
<protein>
    <submittedName>
        <fullName evidence="3">Uncharacterized protein</fullName>
    </submittedName>
</protein>
<evidence type="ECO:0000313" key="3">
    <source>
        <dbReference type="EMBL" id="MET7001542.1"/>
    </source>
</evidence>
<gene>
    <name evidence="3" type="ORF">ABR189_29440</name>
</gene>
<evidence type="ECO:0000256" key="1">
    <source>
        <dbReference type="SAM" id="Coils"/>
    </source>
</evidence>
<sequence length="473" mass="53454">MRLSLMFFCLLCALCSMAQDSTLRKAREVPVKYYSQVQQKSKKLERQVEKRTQKALSRFAREEKRMQSKLAKMDSLAAKNIFTNSIDSLGSLKNKIKQKTGKYEQALSGNYSGYLDTLQSSLGFLKESKDLLGKTKGVKEKLNGSMQSVQQLQSKLQQAEQVKAFIRERRQQLKAQLAGYAGFTKDLQRLNKEAYYYAQQLNEYKAVFKDKKKAEAKALELIRKVPAFQDFMQKNSRLAGLFNIPGGAAGTPNLEGLQTRAQVEQLIQQRMGGGGPDARAAVSQQMEAARSQFDQLKKQFPDLDNAAEMPDFKPNEMKTKSLIQRLEFGGNIQFQRSSQFFPTTSDIAGQVGYKFHKNGSAGLGAAYKLGMGTGFDNIRFNSQGVGLRSFIDWKLKGTFFINGGFEQNYNTPFGDVSQLKQFDKWTGSALIGISKKYKISSKVKGNMILLYDFLYNQHVPRTDPIKFRLGYNF</sequence>
<keyword evidence="2" id="KW-0732">Signal</keyword>
<evidence type="ECO:0000256" key="2">
    <source>
        <dbReference type="SAM" id="SignalP"/>
    </source>
</evidence>
<organism evidence="3 4">
    <name type="scientific">Chitinophaga defluvii</name>
    <dbReference type="NCBI Taxonomy" id="3163343"/>
    <lineage>
        <taxon>Bacteria</taxon>
        <taxon>Pseudomonadati</taxon>
        <taxon>Bacteroidota</taxon>
        <taxon>Chitinophagia</taxon>
        <taxon>Chitinophagales</taxon>
        <taxon>Chitinophagaceae</taxon>
        <taxon>Chitinophaga</taxon>
    </lineage>
</organism>
<evidence type="ECO:0000313" key="4">
    <source>
        <dbReference type="Proteomes" id="UP001549749"/>
    </source>
</evidence>
<feature type="coiled-coil region" evidence="1">
    <location>
        <begin position="142"/>
        <end position="176"/>
    </location>
</feature>
<comment type="caution">
    <text evidence="3">The sequence shown here is derived from an EMBL/GenBank/DDBJ whole genome shotgun (WGS) entry which is preliminary data.</text>
</comment>
<dbReference type="RefSeq" id="WP_354664114.1">
    <property type="nucleotide sequence ID" value="NZ_JBEXAC010000004.1"/>
</dbReference>
<reference evidence="3 4" key="1">
    <citation type="submission" date="2024-06" db="EMBL/GenBank/DDBJ databases">
        <title>Chitinophaga defluvii sp. nov., isolated from municipal sewage.</title>
        <authorList>
            <person name="Zhang L."/>
        </authorList>
    </citation>
    <scope>NUCLEOTIDE SEQUENCE [LARGE SCALE GENOMIC DNA]</scope>
    <source>
        <strain evidence="3 4">H8</strain>
    </source>
</reference>
<name>A0ABV2TFV0_9BACT</name>
<feature type="chain" id="PRO_5047301226" evidence="2">
    <location>
        <begin position="19"/>
        <end position="473"/>
    </location>
</feature>
<dbReference type="Proteomes" id="UP001549749">
    <property type="component" value="Unassembled WGS sequence"/>
</dbReference>